<keyword evidence="4" id="KW-0131">Cell cycle</keyword>
<evidence type="ECO:0000313" key="5">
    <source>
        <dbReference type="Proteomes" id="UP000053258"/>
    </source>
</evidence>
<evidence type="ECO:0000256" key="1">
    <source>
        <dbReference type="ARBA" id="ARBA00022574"/>
    </source>
</evidence>
<feature type="repeat" description="WD" evidence="3">
    <location>
        <begin position="70"/>
        <end position="102"/>
    </location>
</feature>
<evidence type="ECO:0000313" key="4">
    <source>
        <dbReference type="EMBL" id="KFW87841.1"/>
    </source>
</evidence>
<dbReference type="PROSITE" id="PS50294">
    <property type="entry name" value="WD_REPEATS_REGION"/>
    <property type="match status" value="1"/>
</dbReference>
<dbReference type="InterPro" id="IPR001680">
    <property type="entry name" value="WD40_rpt"/>
</dbReference>
<dbReference type="GO" id="GO:0051301">
    <property type="term" value="P:cell division"/>
    <property type="evidence" value="ECO:0007669"/>
    <property type="project" value="UniProtKB-KW"/>
</dbReference>
<dbReference type="PANTHER" id="PTHR19918">
    <property type="entry name" value="CELL DIVISION CYCLE 20 CDC20 FIZZY -RELATED"/>
    <property type="match status" value="1"/>
</dbReference>
<sequence>MKDGIFSVWEINCEKIIQSAATDSQNFKLQWICSLLWLPKTSELMIGQGLLENQMKIWKYPMLFNSSGLYGNHKRRVLHIALSPDQSKLPSAATDGMAWLWKCHESVES</sequence>
<feature type="non-terminal residue" evidence="4">
    <location>
        <position position="109"/>
    </location>
</feature>
<dbReference type="InterPro" id="IPR036322">
    <property type="entry name" value="WD40_repeat_dom_sf"/>
</dbReference>
<dbReference type="Gene3D" id="2.130.10.10">
    <property type="entry name" value="YVTN repeat-like/Quinoprotein amine dehydrogenase"/>
    <property type="match status" value="1"/>
</dbReference>
<organism evidence="4 5">
    <name type="scientific">Manacus vitellinus</name>
    <name type="common">golden-collared manakin</name>
    <dbReference type="NCBI Taxonomy" id="328815"/>
    <lineage>
        <taxon>Eukaryota</taxon>
        <taxon>Metazoa</taxon>
        <taxon>Chordata</taxon>
        <taxon>Craniata</taxon>
        <taxon>Vertebrata</taxon>
        <taxon>Euteleostomi</taxon>
        <taxon>Archelosauria</taxon>
        <taxon>Archosauria</taxon>
        <taxon>Dinosauria</taxon>
        <taxon>Saurischia</taxon>
        <taxon>Theropoda</taxon>
        <taxon>Coelurosauria</taxon>
        <taxon>Aves</taxon>
        <taxon>Neognathae</taxon>
        <taxon>Neoaves</taxon>
        <taxon>Telluraves</taxon>
        <taxon>Australaves</taxon>
        <taxon>Passeriformes</taxon>
        <taxon>Pipridae</taxon>
        <taxon>Manacus</taxon>
    </lineage>
</organism>
<dbReference type="GO" id="GO:0010997">
    <property type="term" value="F:anaphase-promoting complex binding"/>
    <property type="evidence" value="ECO:0007669"/>
    <property type="project" value="InterPro"/>
</dbReference>
<evidence type="ECO:0000256" key="3">
    <source>
        <dbReference type="PROSITE-ProRule" id="PRU00221"/>
    </source>
</evidence>
<dbReference type="GO" id="GO:1990757">
    <property type="term" value="F:ubiquitin ligase activator activity"/>
    <property type="evidence" value="ECO:0007669"/>
    <property type="project" value="TreeGrafter"/>
</dbReference>
<proteinExistence type="predicted"/>
<keyword evidence="2" id="KW-0677">Repeat</keyword>
<keyword evidence="1 3" id="KW-0853">WD repeat</keyword>
<dbReference type="InterPro" id="IPR015943">
    <property type="entry name" value="WD40/YVTN_repeat-like_dom_sf"/>
</dbReference>
<name>A0A093QGZ5_9PASS</name>
<reference evidence="4 5" key="1">
    <citation type="submission" date="2014-06" db="EMBL/GenBank/DDBJ databases">
        <title>Genome evolution of avian class.</title>
        <authorList>
            <person name="Zhang G."/>
            <person name="Li C."/>
        </authorList>
    </citation>
    <scope>NUCLEOTIDE SEQUENCE [LARGE SCALE GENOMIC DNA]</scope>
    <source>
        <strain evidence="4">BGI_N305</strain>
    </source>
</reference>
<gene>
    <name evidence="4" type="ORF">N305_06147</name>
</gene>
<dbReference type="AlphaFoldDB" id="A0A093QGZ5"/>
<evidence type="ECO:0000256" key="2">
    <source>
        <dbReference type="ARBA" id="ARBA00022737"/>
    </source>
</evidence>
<protein>
    <submittedName>
        <fullName evidence="4">Cell division cycle protein 20 B</fullName>
    </submittedName>
</protein>
<dbReference type="PROSITE" id="PS50082">
    <property type="entry name" value="WD_REPEATS_2"/>
    <property type="match status" value="1"/>
</dbReference>
<dbReference type="SUPFAM" id="SSF50978">
    <property type="entry name" value="WD40 repeat-like"/>
    <property type="match status" value="1"/>
</dbReference>
<dbReference type="PANTHER" id="PTHR19918:SF4">
    <property type="entry name" value="CELL DIVISION CYCLE PROTEIN 20 HOMOLOG B"/>
    <property type="match status" value="1"/>
</dbReference>
<keyword evidence="4" id="KW-0132">Cell division</keyword>
<dbReference type="GO" id="GO:0031145">
    <property type="term" value="P:anaphase-promoting complex-dependent catabolic process"/>
    <property type="evidence" value="ECO:0007669"/>
    <property type="project" value="TreeGrafter"/>
</dbReference>
<keyword evidence="5" id="KW-1185">Reference proteome</keyword>
<dbReference type="OrthoDB" id="9218202at2759"/>
<dbReference type="GO" id="GO:0005680">
    <property type="term" value="C:anaphase-promoting complex"/>
    <property type="evidence" value="ECO:0007669"/>
    <property type="project" value="TreeGrafter"/>
</dbReference>
<dbReference type="EMBL" id="KL693574">
    <property type="protein sequence ID" value="KFW87841.1"/>
    <property type="molecule type" value="Genomic_DNA"/>
</dbReference>
<dbReference type="InterPro" id="IPR033010">
    <property type="entry name" value="Cdc20/Fizzy"/>
</dbReference>
<accession>A0A093QGZ5</accession>
<dbReference type="Proteomes" id="UP000053258">
    <property type="component" value="Unassembled WGS sequence"/>
</dbReference>
<dbReference type="GO" id="GO:1905786">
    <property type="term" value="P:positive regulation of anaphase-promoting complex-dependent catabolic process"/>
    <property type="evidence" value="ECO:0007669"/>
    <property type="project" value="TreeGrafter"/>
</dbReference>